<evidence type="ECO:0000313" key="2">
    <source>
        <dbReference type="Proteomes" id="UP000800082"/>
    </source>
</evidence>
<dbReference type="OrthoDB" id="9986861at2759"/>
<dbReference type="GeneID" id="54348026"/>
<sequence length="122" mass="13365">MATVLFMGIGAHDPNIDFPPNVSAQALDAAINKGVEDLENAGYKVKLFLPPIMEGIDALEKELQTIKYDLVLVGLGIRIVPKHTPYFEGIINTVLKYKPGQRFAFNASLESTLEAARRALPL</sequence>
<name>A0A6A5S4J6_9PLEO</name>
<evidence type="ECO:0000313" key="1">
    <source>
        <dbReference type="EMBL" id="KAF1934268.1"/>
    </source>
</evidence>
<accession>A0A6A5S4J6</accession>
<dbReference type="RefSeq" id="XP_033454516.1">
    <property type="nucleotide sequence ID" value="XM_033590362.1"/>
</dbReference>
<reference evidence="1" key="1">
    <citation type="journal article" date="2020" name="Stud. Mycol.">
        <title>101 Dothideomycetes genomes: a test case for predicting lifestyles and emergence of pathogens.</title>
        <authorList>
            <person name="Haridas S."/>
            <person name="Albert R."/>
            <person name="Binder M."/>
            <person name="Bloem J."/>
            <person name="Labutti K."/>
            <person name="Salamov A."/>
            <person name="Andreopoulos B."/>
            <person name="Baker S."/>
            <person name="Barry K."/>
            <person name="Bills G."/>
            <person name="Bluhm B."/>
            <person name="Cannon C."/>
            <person name="Castanera R."/>
            <person name="Culley D."/>
            <person name="Daum C."/>
            <person name="Ezra D."/>
            <person name="Gonzalez J."/>
            <person name="Henrissat B."/>
            <person name="Kuo A."/>
            <person name="Liang C."/>
            <person name="Lipzen A."/>
            <person name="Lutzoni F."/>
            <person name="Magnuson J."/>
            <person name="Mondo S."/>
            <person name="Nolan M."/>
            <person name="Ohm R."/>
            <person name="Pangilinan J."/>
            <person name="Park H.-J."/>
            <person name="Ramirez L."/>
            <person name="Alfaro M."/>
            <person name="Sun H."/>
            <person name="Tritt A."/>
            <person name="Yoshinaga Y."/>
            <person name="Zwiers L.-H."/>
            <person name="Turgeon B."/>
            <person name="Goodwin S."/>
            <person name="Spatafora J."/>
            <person name="Crous P."/>
            <person name="Grigoriev I."/>
        </authorList>
    </citation>
    <scope>NUCLEOTIDE SEQUENCE</scope>
    <source>
        <strain evidence="1">CBS 183.55</strain>
    </source>
</reference>
<protein>
    <submittedName>
        <fullName evidence="1">Uncharacterized protein</fullName>
    </submittedName>
</protein>
<proteinExistence type="predicted"/>
<dbReference type="EMBL" id="ML978956">
    <property type="protein sequence ID" value="KAF1934268.1"/>
    <property type="molecule type" value="Genomic_DNA"/>
</dbReference>
<dbReference type="AlphaFoldDB" id="A0A6A5S4J6"/>
<gene>
    <name evidence="1" type="ORF">M421DRAFT_409</name>
</gene>
<organism evidence="1 2">
    <name type="scientific">Didymella exigua CBS 183.55</name>
    <dbReference type="NCBI Taxonomy" id="1150837"/>
    <lineage>
        <taxon>Eukaryota</taxon>
        <taxon>Fungi</taxon>
        <taxon>Dikarya</taxon>
        <taxon>Ascomycota</taxon>
        <taxon>Pezizomycotina</taxon>
        <taxon>Dothideomycetes</taxon>
        <taxon>Pleosporomycetidae</taxon>
        <taxon>Pleosporales</taxon>
        <taxon>Pleosporineae</taxon>
        <taxon>Didymellaceae</taxon>
        <taxon>Didymella</taxon>
    </lineage>
</organism>
<dbReference type="Proteomes" id="UP000800082">
    <property type="component" value="Unassembled WGS sequence"/>
</dbReference>
<keyword evidence="2" id="KW-1185">Reference proteome</keyword>